<feature type="region of interest" description="Disordered" evidence="1">
    <location>
        <begin position="1"/>
        <end position="54"/>
    </location>
</feature>
<dbReference type="EMBL" id="GGFJ01014098">
    <property type="protein sequence ID" value="MBW63239.1"/>
    <property type="molecule type" value="Transcribed_RNA"/>
</dbReference>
<sequence>MPCALRTTTAPSFLSSGSAAASPNPPTPLPPPPPVPAPSDAPPPRPTASPSADLLARGPISFRIIISIPSGSPR</sequence>
<name>A0A2M4CD98_9DIPT</name>
<dbReference type="AlphaFoldDB" id="A0A2M4CD98"/>
<reference evidence="2" key="1">
    <citation type="submission" date="2018-01" db="EMBL/GenBank/DDBJ databases">
        <title>An insight into the sialome of Amazonian anophelines.</title>
        <authorList>
            <person name="Ribeiro J.M."/>
            <person name="Scarpassa V."/>
            <person name="Calvo E."/>
        </authorList>
    </citation>
    <scope>NUCLEOTIDE SEQUENCE</scope>
    <source>
        <tissue evidence="2">Salivary glands</tissue>
    </source>
</reference>
<feature type="compositionally biased region" description="Polar residues" evidence="1">
    <location>
        <begin position="1"/>
        <end position="14"/>
    </location>
</feature>
<feature type="compositionally biased region" description="Pro residues" evidence="1">
    <location>
        <begin position="23"/>
        <end position="47"/>
    </location>
</feature>
<protein>
    <submittedName>
        <fullName evidence="2">Putative secreted protein</fullName>
    </submittedName>
</protein>
<evidence type="ECO:0000256" key="1">
    <source>
        <dbReference type="SAM" id="MobiDB-lite"/>
    </source>
</evidence>
<evidence type="ECO:0000313" key="2">
    <source>
        <dbReference type="EMBL" id="MBW63239.1"/>
    </source>
</evidence>
<organism evidence="2">
    <name type="scientific">Anopheles marajoara</name>
    <dbReference type="NCBI Taxonomy" id="58244"/>
    <lineage>
        <taxon>Eukaryota</taxon>
        <taxon>Metazoa</taxon>
        <taxon>Ecdysozoa</taxon>
        <taxon>Arthropoda</taxon>
        <taxon>Hexapoda</taxon>
        <taxon>Insecta</taxon>
        <taxon>Pterygota</taxon>
        <taxon>Neoptera</taxon>
        <taxon>Endopterygota</taxon>
        <taxon>Diptera</taxon>
        <taxon>Nematocera</taxon>
        <taxon>Culicoidea</taxon>
        <taxon>Culicidae</taxon>
        <taxon>Anophelinae</taxon>
        <taxon>Anopheles</taxon>
    </lineage>
</organism>
<proteinExistence type="predicted"/>
<accession>A0A2M4CD98</accession>